<dbReference type="EMBL" id="VSRR010003426">
    <property type="protein sequence ID" value="MPC36100.1"/>
    <property type="molecule type" value="Genomic_DNA"/>
</dbReference>
<organism evidence="1 2">
    <name type="scientific">Portunus trituberculatus</name>
    <name type="common">Swimming crab</name>
    <name type="synonym">Neptunus trituberculatus</name>
    <dbReference type="NCBI Taxonomy" id="210409"/>
    <lineage>
        <taxon>Eukaryota</taxon>
        <taxon>Metazoa</taxon>
        <taxon>Ecdysozoa</taxon>
        <taxon>Arthropoda</taxon>
        <taxon>Crustacea</taxon>
        <taxon>Multicrustacea</taxon>
        <taxon>Malacostraca</taxon>
        <taxon>Eumalacostraca</taxon>
        <taxon>Eucarida</taxon>
        <taxon>Decapoda</taxon>
        <taxon>Pleocyemata</taxon>
        <taxon>Brachyura</taxon>
        <taxon>Eubrachyura</taxon>
        <taxon>Portunoidea</taxon>
        <taxon>Portunidae</taxon>
        <taxon>Portuninae</taxon>
        <taxon>Portunus</taxon>
    </lineage>
</organism>
<dbReference type="Proteomes" id="UP000324222">
    <property type="component" value="Unassembled WGS sequence"/>
</dbReference>
<name>A0A5B7EN81_PORTR</name>
<evidence type="ECO:0000313" key="1">
    <source>
        <dbReference type="EMBL" id="MPC36100.1"/>
    </source>
</evidence>
<proteinExistence type="predicted"/>
<reference evidence="1 2" key="1">
    <citation type="submission" date="2019-05" db="EMBL/GenBank/DDBJ databases">
        <title>Another draft genome of Portunus trituberculatus and its Hox gene families provides insights of decapod evolution.</title>
        <authorList>
            <person name="Jeong J.-H."/>
            <person name="Song I."/>
            <person name="Kim S."/>
            <person name="Choi T."/>
            <person name="Kim D."/>
            <person name="Ryu S."/>
            <person name="Kim W."/>
        </authorList>
    </citation>
    <scope>NUCLEOTIDE SEQUENCE [LARGE SCALE GENOMIC DNA]</scope>
    <source>
        <tissue evidence="1">Muscle</tissue>
    </source>
</reference>
<comment type="caution">
    <text evidence="1">The sequence shown here is derived from an EMBL/GenBank/DDBJ whole genome shotgun (WGS) entry which is preliminary data.</text>
</comment>
<sequence length="104" mass="11794">MLKTLFGVRDNADCLPPIVTRSRQRTLVTARRRGSGGTTATLSDNLHNGLMTFIEEENHPQLTRLLIGRLICRMKQANKNDVLIRRAGCLWGDEMGHRDSSKQY</sequence>
<keyword evidence="2" id="KW-1185">Reference proteome</keyword>
<gene>
    <name evidence="1" type="ORF">E2C01_029547</name>
</gene>
<evidence type="ECO:0000313" key="2">
    <source>
        <dbReference type="Proteomes" id="UP000324222"/>
    </source>
</evidence>
<dbReference type="AlphaFoldDB" id="A0A5B7EN81"/>
<accession>A0A5B7EN81</accession>
<protein>
    <submittedName>
        <fullName evidence="1">Uncharacterized protein</fullName>
    </submittedName>
</protein>